<feature type="domain" description="PilZ" evidence="1">
    <location>
        <begin position="4"/>
        <end position="102"/>
    </location>
</feature>
<evidence type="ECO:0000313" key="2">
    <source>
        <dbReference type="EMBL" id="MFC7295807.1"/>
    </source>
</evidence>
<evidence type="ECO:0000313" key="3">
    <source>
        <dbReference type="Proteomes" id="UP001596506"/>
    </source>
</evidence>
<dbReference type="InterPro" id="IPR009875">
    <property type="entry name" value="PilZ_domain"/>
</dbReference>
<dbReference type="Pfam" id="PF07238">
    <property type="entry name" value="PilZ"/>
    <property type="match status" value="1"/>
</dbReference>
<dbReference type="Gene3D" id="2.40.10.220">
    <property type="entry name" value="predicted glycosyltransferase like domains"/>
    <property type="match status" value="1"/>
</dbReference>
<reference evidence="3" key="1">
    <citation type="journal article" date="2019" name="Int. J. Syst. Evol. Microbiol.">
        <title>The Global Catalogue of Microorganisms (GCM) 10K type strain sequencing project: providing services to taxonomists for standard genome sequencing and annotation.</title>
        <authorList>
            <consortium name="The Broad Institute Genomics Platform"/>
            <consortium name="The Broad Institute Genome Sequencing Center for Infectious Disease"/>
            <person name="Wu L."/>
            <person name="Ma J."/>
        </authorList>
    </citation>
    <scope>NUCLEOTIDE SEQUENCE [LARGE SCALE GENOMIC DNA]</scope>
    <source>
        <strain evidence="3">CCUG 60559</strain>
    </source>
</reference>
<name>A0ABW2IXI9_9GAMM</name>
<sequence length="118" mass="13655">MEHRLSKRIPGELKLLIYRRGMPVATGRIKDASKQGLFINTDYNDIQLNQMLEVEFRFPGNPDKQLCRIKAHVVRMADEGLGVDFGETNRDALTISKLVRWLSEQRIASHYFPSLRRA</sequence>
<dbReference type="RefSeq" id="WP_100688775.1">
    <property type="nucleotide sequence ID" value="NZ_JBHTBD010000005.1"/>
</dbReference>
<comment type="caution">
    <text evidence="2">The sequence shown here is derived from an EMBL/GenBank/DDBJ whole genome shotgun (WGS) entry which is preliminary data.</text>
</comment>
<protein>
    <submittedName>
        <fullName evidence="2">PilZ domain-containing protein</fullName>
    </submittedName>
</protein>
<keyword evidence="3" id="KW-1185">Reference proteome</keyword>
<dbReference type="Proteomes" id="UP001596506">
    <property type="component" value="Unassembled WGS sequence"/>
</dbReference>
<proteinExistence type="predicted"/>
<accession>A0ABW2IXI9</accession>
<gene>
    <name evidence="2" type="ORF">ACFQQA_13855</name>
</gene>
<dbReference type="EMBL" id="JBHTBD010000005">
    <property type="protein sequence ID" value="MFC7295807.1"/>
    <property type="molecule type" value="Genomic_DNA"/>
</dbReference>
<evidence type="ECO:0000259" key="1">
    <source>
        <dbReference type="Pfam" id="PF07238"/>
    </source>
</evidence>
<organism evidence="2 3">
    <name type="scientific">Marinobacter aromaticivorans</name>
    <dbReference type="NCBI Taxonomy" id="1494078"/>
    <lineage>
        <taxon>Bacteria</taxon>
        <taxon>Pseudomonadati</taxon>
        <taxon>Pseudomonadota</taxon>
        <taxon>Gammaproteobacteria</taxon>
        <taxon>Pseudomonadales</taxon>
        <taxon>Marinobacteraceae</taxon>
        <taxon>Marinobacter</taxon>
    </lineage>
</organism>
<dbReference type="SUPFAM" id="SSF141371">
    <property type="entry name" value="PilZ domain-like"/>
    <property type="match status" value="1"/>
</dbReference>